<reference evidence="4 5" key="1">
    <citation type="submission" date="2022-05" db="EMBL/GenBank/DDBJ databases">
        <authorList>
            <consortium name="Genoscope - CEA"/>
            <person name="William W."/>
        </authorList>
    </citation>
    <scope>NUCLEOTIDE SEQUENCE [LARGE SCALE GENOMIC DNA]</scope>
</reference>
<feature type="transmembrane region" description="Helical" evidence="2">
    <location>
        <begin position="333"/>
        <end position="355"/>
    </location>
</feature>
<protein>
    <recommendedName>
        <fullName evidence="3">Major facilitator superfamily (MFS) profile domain-containing protein</fullName>
    </recommendedName>
</protein>
<keyword evidence="2" id="KW-0472">Membrane</keyword>
<dbReference type="PROSITE" id="PS50850">
    <property type="entry name" value="MFS"/>
    <property type="match status" value="1"/>
</dbReference>
<dbReference type="Gene3D" id="1.20.1250.20">
    <property type="entry name" value="MFS general substrate transporter like domains"/>
    <property type="match status" value="1"/>
</dbReference>
<feature type="transmembrane region" description="Helical" evidence="2">
    <location>
        <begin position="72"/>
        <end position="93"/>
    </location>
</feature>
<comment type="caution">
    <text evidence="4">The sequence shown here is derived from an EMBL/GenBank/DDBJ whole genome shotgun (WGS) entry which is preliminary data.</text>
</comment>
<feature type="domain" description="Major facilitator superfamily (MFS) profile" evidence="3">
    <location>
        <begin position="35"/>
        <end position="421"/>
    </location>
</feature>
<evidence type="ECO:0000256" key="1">
    <source>
        <dbReference type="ARBA" id="ARBA00004141"/>
    </source>
</evidence>
<feature type="transmembrane region" description="Helical" evidence="2">
    <location>
        <begin position="240"/>
        <end position="257"/>
    </location>
</feature>
<dbReference type="GO" id="GO:0016020">
    <property type="term" value="C:membrane"/>
    <property type="evidence" value="ECO:0007669"/>
    <property type="project" value="UniProtKB-SubCell"/>
</dbReference>
<sequence length="450" mass="49079">MDEEGDTDLTLKPVQVVTCIRNVSPHQDGCWSWLVCFAAVVSNVVICGFTFSYGILFPAILDEFQQGKARSAWVGSIAMMGIGIYGPLIARLYRRFGARAISFVGTIICAVSLAVTSKVTNLYLMYLTYGLLFGFGSGGIYLVTYIVVPRYFKKWRSLSLGLIAMGPGGGMFIMSPVVHELFVRFGWRGTFLAMAGIVSVTCISAFVYKPIEPDSDMKEENSDSAKGDKFWDVKILEQKVFVLVTIAGFVYYLGHYTPTVHMVRFLEGRGVQEGRAARLYIYSGLASLLIRPMIGRLNDFTWINMFYIYSIATGVECVVTFLLPFAITNLSLVIYFVVFGLADGAMGCGLAIAVINSLPEKMRPLGIGAFNCLSCFASACGPALGGLVADIERSYVPMFNMVGALITAGTAMLIAVSCVKKSESLSPISGREIAKWELEALVVVEKCSVI</sequence>
<dbReference type="InterPro" id="IPR036259">
    <property type="entry name" value="MFS_trans_sf"/>
</dbReference>
<dbReference type="Pfam" id="PF07690">
    <property type="entry name" value="MFS_1"/>
    <property type="match status" value="1"/>
</dbReference>
<feature type="transmembrane region" description="Helical" evidence="2">
    <location>
        <begin position="160"/>
        <end position="179"/>
    </location>
</feature>
<feature type="transmembrane region" description="Helical" evidence="2">
    <location>
        <begin position="123"/>
        <end position="148"/>
    </location>
</feature>
<keyword evidence="2" id="KW-1133">Transmembrane helix</keyword>
<dbReference type="InterPro" id="IPR020846">
    <property type="entry name" value="MFS_dom"/>
</dbReference>
<evidence type="ECO:0000256" key="2">
    <source>
        <dbReference type="SAM" id="Phobius"/>
    </source>
</evidence>
<dbReference type="PANTHER" id="PTHR11360:SF251">
    <property type="entry name" value="MAJOR FACILITATOR SUPERFAMILY (MFS) PROFILE DOMAIN-CONTAINING PROTEIN"/>
    <property type="match status" value="1"/>
</dbReference>
<feature type="transmembrane region" description="Helical" evidence="2">
    <location>
        <begin position="185"/>
        <end position="208"/>
    </location>
</feature>
<feature type="transmembrane region" description="Helical" evidence="2">
    <location>
        <begin position="100"/>
        <end position="117"/>
    </location>
</feature>
<evidence type="ECO:0000259" key="3">
    <source>
        <dbReference type="PROSITE" id="PS50850"/>
    </source>
</evidence>
<dbReference type="SUPFAM" id="SSF103473">
    <property type="entry name" value="MFS general substrate transporter"/>
    <property type="match status" value="1"/>
</dbReference>
<keyword evidence="5" id="KW-1185">Reference proteome</keyword>
<proteinExistence type="predicted"/>
<comment type="subcellular location">
    <subcellularLocation>
        <location evidence="1">Membrane</location>
        <topology evidence="1">Multi-pass membrane protein</topology>
    </subcellularLocation>
</comment>
<name>A0AAU9WF73_9CNID</name>
<organism evidence="4 5">
    <name type="scientific">Pocillopora meandrina</name>
    <dbReference type="NCBI Taxonomy" id="46732"/>
    <lineage>
        <taxon>Eukaryota</taxon>
        <taxon>Metazoa</taxon>
        <taxon>Cnidaria</taxon>
        <taxon>Anthozoa</taxon>
        <taxon>Hexacorallia</taxon>
        <taxon>Scleractinia</taxon>
        <taxon>Astrocoeniina</taxon>
        <taxon>Pocilloporidae</taxon>
        <taxon>Pocillopora</taxon>
    </lineage>
</organism>
<feature type="transmembrane region" description="Helical" evidence="2">
    <location>
        <begin position="367"/>
        <end position="389"/>
    </location>
</feature>
<feature type="transmembrane region" description="Helical" evidence="2">
    <location>
        <begin position="31"/>
        <end position="60"/>
    </location>
</feature>
<evidence type="ECO:0000313" key="4">
    <source>
        <dbReference type="EMBL" id="CAH3112650.1"/>
    </source>
</evidence>
<dbReference type="GO" id="GO:0022857">
    <property type="term" value="F:transmembrane transporter activity"/>
    <property type="evidence" value="ECO:0007669"/>
    <property type="project" value="InterPro"/>
</dbReference>
<feature type="transmembrane region" description="Helical" evidence="2">
    <location>
        <begin position="395"/>
        <end position="419"/>
    </location>
</feature>
<dbReference type="PANTHER" id="PTHR11360">
    <property type="entry name" value="MONOCARBOXYLATE TRANSPORTER"/>
    <property type="match status" value="1"/>
</dbReference>
<dbReference type="InterPro" id="IPR050327">
    <property type="entry name" value="Proton-linked_MCT"/>
</dbReference>
<keyword evidence="2" id="KW-0812">Transmembrane</keyword>
<dbReference type="Proteomes" id="UP001159428">
    <property type="component" value="Unassembled WGS sequence"/>
</dbReference>
<feature type="transmembrane region" description="Helical" evidence="2">
    <location>
        <begin position="306"/>
        <end position="327"/>
    </location>
</feature>
<evidence type="ECO:0000313" key="5">
    <source>
        <dbReference type="Proteomes" id="UP001159428"/>
    </source>
</evidence>
<accession>A0AAU9WF73</accession>
<dbReference type="EMBL" id="CALNXJ010000013">
    <property type="protein sequence ID" value="CAH3112650.1"/>
    <property type="molecule type" value="Genomic_DNA"/>
</dbReference>
<dbReference type="InterPro" id="IPR011701">
    <property type="entry name" value="MFS"/>
</dbReference>
<gene>
    <name evidence="4" type="ORF">PMEA_00004592</name>
</gene>
<feature type="transmembrane region" description="Helical" evidence="2">
    <location>
        <begin position="277"/>
        <end position="294"/>
    </location>
</feature>
<dbReference type="AlphaFoldDB" id="A0AAU9WF73"/>